<feature type="transmembrane region" description="Helical" evidence="1">
    <location>
        <begin position="258"/>
        <end position="278"/>
    </location>
</feature>
<keyword evidence="1" id="KW-0472">Membrane</keyword>
<evidence type="ECO:0000313" key="2">
    <source>
        <dbReference type="EMBL" id="AYN67879.1"/>
    </source>
</evidence>
<feature type="transmembrane region" description="Helical" evidence="1">
    <location>
        <begin position="51"/>
        <end position="71"/>
    </location>
</feature>
<dbReference type="Proteomes" id="UP000276309">
    <property type="component" value="Chromosome"/>
</dbReference>
<organism evidence="2 3">
    <name type="scientific">Euzebyella marina</name>
    <dbReference type="NCBI Taxonomy" id="1761453"/>
    <lineage>
        <taxon>Bacteria</taxon>
        <taxon>Pseudomonadati</taxon>
        <taxon>Bacteroidota</taxon>
        <taxon>Flavobacteriia</taxon>
        <taxon>Flavobacteriales</taxon>
        <taxon>Flavobacteriaceae</taxon>
        <taxon>Euzebyella</taxon>
    </lineage>
</organism>
<reference evidence="2 3" key="1">
    <citation type="submission" date="2018-08" db="EMBL/GenBank/DDBJ databases">
        <title>The reduced genetic potential of extracellular carbohydrate catabolism in Euzebyella marina RN62, a Flavobacteriia bacterium isolated from the hadal water.</title>
        <authorList>
            <person name="Xue C."/>
        </authorList>
    </citation>
    <scope>NUCLEOTIDE SEQUENCE [LARGE SCALE GENOMIC DNA]</scope>
    <source>
        <strain evidence="2 3">RN62</strain>
    </source>
</reference>
<proteinExistence type="predicted"/>
<keyword evidence="3" id="KW-1185">Reference proteome</keyword>
<dbReference type="OrthoDB" id="851167at2"/>
<dbReference type="KEGG" id="emar:D1013_11080"/>
<feature type="transmembrane region" description="Helical" evidence="1">
    <location>
        <begin position="348"/>
        <end position="366"/>
    </location>
</feature>
<dbReference type="AlphaFoldDB" id="A0A3G2L6I1"/>
<dbReference type="EMBL" id="CP032050">
    <property type="protein sequence ID" value="AYN67879.1"/>
    <property type="molecule type" value="Genomic_DNA"/>
</dbReference>
<evidence type="ECO:0008006" key="4">
    <source>
        <dbReference type="Google" id="ProtNLM"/>
    </source>
</evidence>
<feature type="transmembrane region" description="Helical" evidence="1">
    <location>
        <begin position="315"/>
        <end position="336"/>
    </location>
</feature>
<feature type="transmembrane region" description="Helical" evidence="1">
    <location>
        <begin position="227"/>
        <end position="246"/>
    </location>
</feature>
<evidence type="ECO:0000256" key="1">
    <source>
        <dbReference type="SAM" id="Phobius"/>
    </source>
</evidence>
<keyword evidence="1" id="KW-1133">Transmembrane helix</keyword>
<feature type="transmembrane region" description="Helical" evidence="1">
    <location>
        <begin position="176"/>
        <end position="195"/>
    </location>
</feature>
<accession>A0A3G2L6I1</accession>
<feature type="transmembrane region" description="Helical" evidence="1">
    <location>
        <begin position="284"/>
        <end position="303"/>
    </location>
</feature>
<evidence type="ECO:0000313" key="3">
    <source>
        <dbReference type="Proteomes" id="UP000276309"/>
    </source>
</evidence>
<keyword evidence="1" id="KW-0812">Transmembrane</keyword>
<protein>
    <recommendedName>
        <fullName evidence="4">DUF2029 domain-containing protein</fullName>
    </recommendedName>
</protein>
<gene>
    <name evidence="2" type="ORF">D1013_11080</name>
</gene>
<sequence>MDSMLNENNTRISHVFLKSQIDYHNELPPFARRPLTTFLMKGTSSIFNIKAGYSFIFINFSLLFLSAILLYQLSLLILSERKLALFNILAYYLSFSIVFAFFPPVFSYDEPLQYCLLFAALITWIRKRNLIFILLFTLAIISRETSLFLIPALWIFQPGKNEQIKPLGKQYLKTGLILLVPILVYAIYLSVFLHYNQLMDETSSEMASRYSCFLENFEDLKNSVESFTSLYLGLIVFLLFTIIRTLKLGINQVDRKFLYAFWLTAIINTPIVILTAFARETRLFALPMIFLWPVFSSLFKVSSFKWPKQWPINKLGSIILSLLTLINIWYSFFYYQKFSLSANTFYKEYLFIINLLLHLYFTAQFFPKTERAK</sequence>
<name>A0A3G2L6I1_9FLAO</name>
<feature type="transmembrane region" description="Helical" evidence="1">
    <location>
        <begin position="130"/>
        <end position="156"/>
    </location>
</feature>
<feature type="transmembrane region" description="Helical" evidence="1">
    <location>
        <begin position="83"/>
        <end position="102"/>
    </location>
</feature>